<comment type="caution">
    <text evidence="2">The sequence shown here is derived from an EMBL/GenBank/DDBJ whole genome shotgun (WGS) entry which is preliminary data.</text>
</comment>
<dbReference type="EMBL" id="JAGFBR010000017">
    <property type="protein sequence ID" value="KAH0452466.1"/>
    <property type="molecule type" value="Genomic_DNA"/>
</dbReference>
<evidence type="ECO:0000313" key="2">
    <source>
        <dbReference type="EMBL" id="KAH0452466.1"/>
    </source>
</evidence>
<proteinExistence type="predicted"/>
<feature type="region of interest" description="Disordered" evidence="1">
    <location>
        <begin position="49"/>
        <end position="68"/>
    </location>
</feature>
<sequence length="68" mass="7503">MGIGIGKNISEAVYIGCNEDMAENIDLILDGKIKKHKFIGNTLGDSTKLKDPLKRRPKDISNARVKGY</sequence>
<gene>
    <name evidence="2" type="ORF">IEQ34_019765</name>
</gene>
<reference evidence="2 3" key="1">
    <citation type="journal article" date="2021" name="Hortic Res">
        <title>Chromosome-scale assembly of the Dendrobium chrysotoxum genome enhances the understanding of orchid evolution.</title>
        <authorList>
            <person name="Zhang Y."/>
            <person name="Zhang G.Q."/>
            <person name="Zhang D."/>
            <person name="Liu X.D."/>
            <person name="Xu X.Y."/>
            <person name="Sun W.H."/>
            <person name="Yu X."/>
            <person name="Zhu X."/>
            <person name="Wang Z.W."/>
            <person name="Zhao X."/>
            <person name="Zhong W.Y."/>
            <person name="Chen H."/>
            <person name="Yin W.L."/>
            <person name="Huang T."/>
            <person name="Niu S.C."/>
            <person name="Liu Z.J."/>
        </authorList>
    </citation>
    <scope>NUCLEOTIDE SEQUENCE [LARGE SCALE GENOMIC DNA]</scope>
    <source>
        <strain evidence="2">Lindl</strain>
    </source>
</reference>
<feature type="compositionally biased region" description="Basic and acidic residues" evidence="1">
    <location>
        <begin position="49"/>
        <end position="61"/>
    </location>
</feature>
<keyword evidence="3" id="KW-1185">Reference proteome</keyword>
<name>A0AAV7G8D6_DENCH</name>
<dbReference type="Proteomes" id="UP000775213">
    <property type="component" value="Unassembled WGS sequence"/>
</dbReference>
<dbReference type="AlphaFoldDB" id="A0AAV7G8D6"/>
<protein>
    <submittedName>
        <fullName evidence="2">Uncharacterized protein</fullName>
    </submittedName>
</protein>
<evidence type="ECO:0000256" key="1">
    <source>
        <dbReference type="SAM" id="MobiDB-lite"/>
    </source>
</evidence>
<organism evidence="2 3">
    <name type="scientific">Dendrobium chrysotoxum</name>
    <name type="common">Orchid</name>
    <dbReference type="NCBI Taxonomy" id="161865"/>
    <lineage>
        <taxon>Eukaryota</taxon>
        <taxon>Viridiplantae</taxon>
        <taxon>Streptophyta</taxon>
        <taxon>Embryophyta</taxon>
        <taxon>Tracheophyta</taxon>
        <taxon>Spermatophyta</taxon>
        <taxon>Magnoliopsida</taxon>
        <taxon>Liliopsida</taxon>
        <taxon>Asparagales</taxon>
        <taxon>Orchidaceae</taxon>
        <taxon>Epidendroideae</taxon>
        <taxon>Malaxideae</taxon>
        <taxon>Dendrobiinae</taxon>
        <taxon>Dendrobium</taxon>
    </lineage>
</organism>
<evidence type="ECO:0000313" key="3">
    <source>
        <dbReference type="Proteomes" id="UP000775213"/>
    </source>
</evidence>
<accession>A0AAV7G8D6</accession>